<accession>A0AAW9JUF8</accession>
<reference evidence="3" key="1">
    <citation type="submission" date="2023-08" db="EMBL/GenBank/DDBJ databases">
        <title>Genomic characterization of piscicolin 126 produced by Carnobacterium maltaromaticum CM22 strain isolated from salmon (Salmo salar).</title>
        <authorList>
            <person name="Gonzalez-Gragera E."/>
            <person name="Garcia-Lopez J.D."/>
            <person name="Teso-Perez C."/>
            <person name="Gimenez-Hernandez I."/>
            <person name="Peralta-Sanchez J.M."/>
            <person name="Valdivia E."/>
            <person name="Montalban-Lopez M."/>
            <person name="Martin-Platero A.M."/>
            <person name="Banos A."/>
            <person name="Martinez-Bueno M."/>
        </authorList>
    </citation>
    <scope>NUCLEOTIDE SEQUENCE</scope>
    <source>
        <strain evidence="3">CM22</strain>
    </source>
</reference>
<comment type="caution">
    <text evidence="3">The sequence shown here is derived from an EMBL/GenBank/DDBJ whole genome shotgun (WGS) entry which is preliminary data.</text>
</comment>
<feature type="domain" description="Mga helix-turn-helix" evidence="2">
    <location>
        <begin position="74"/>
        <end position="159"/>
    </location>
</feature>
<proteinExistence type="predicted"/>
<dbReference type="EMBL" id="JAVBVO010000003">
    <property type="protein sequence ID" value="MDZ5759218.1"/>
    <property type="molecule type" value="Genomic_DNA"/>
</dbReference>
<dbReference type="Proteomes" id="UP001290462">
    <property type="component" value="Unassembled WGS sequence"/>
</dbReference>
<dbReference type="AlphaFoldDB" id="A0AAW9JUF8"/>
<dbReference type="Pfam" id="PF05043">
    <property type="entry name" value="Mga"/>
    <property type="match status" value="1"/>
</dbReference>
<dbReference type="RefSeq" id="WP_322809106.1">
    <property type="nucleotide sequence ID" value="NZ_JAVBVO010000003.1"/>
</dbReference>
<evidence type="ECO:0000256" key="1">
    <source>
        <dbReference type="SAM" id="Coils"/>
    </source>
</evidence>
<sequence>MFLEKEYQRQSTLLQLLNKKKCCTIKELSERLGLCTKTAVLELENLERRLNEYNEDIYTKRKDNTIELVRHSSFNLNQITSQLKRETLYYKMVNFYLNEGSENFNHFLKKEFHSYSYGYKYRNHLKEILNHYNLAISSKKPGFFDGDEWQIRLFMLDFYDDMYTGEAPFFEDNAEVANYLKEVEKIQNKKFSYRESYLFRQVLYISQKRLSLNHSVAISCEWKAILMGTEQYHSLYTRSENFLQAFFNSSKESEILFLLTTIYFFHPATKFKNSENLVCESKCFQDAKLFFLLFQQEFTIDPIICDEIIYQASVVLLNHKCSYQSNLISEQSENQFPKLVEIKFFELFSYFMKKQSYSTEEITRLYPKFLHLCVKKLAFSYSQREIEICIVVKMKQEKEKIILQLNKLAFNFIFVEEITLETELVLSTGILVNNKNVYYCSAPLLDIEYDELKKYFENIGST</sequence>
<organism evidence="3 4">
    <name type="scientific">Carnobacterium maltaromaticum</name>
    <name type="common">Carnobacterium piscicola</name>
    <dbReference type="NCBI Taxonomy" id="2751"/>
    <lineage>
        <taxon>Bacteria</taxon>
        <taxon>Bacillati</taxon>
        <taxon>Bacillota</taxon>
        <taxon>Bacilli</taxon>
        <taxon>Lactobacillales</taxon>
        <taxon>Carnobacteriaceae</taxon>
        <taxon>Carnobacterium</taxon>
    </lineage>
</organism>
<keyword evidence="1" id="KW-0175">Coiled coil</keyword>
<dbReference type="InterPro" id="IPR007737">
    <property type="entry name" value="Mga_HTH"/>
</dbReference>
<evidence type="ECO:0000259" key="2">
    <source>
        <dbReference type="Pfam" id="PF05043"/>
    </source>
</evidence>
<evidence type="ECO:0000313" key="3">
    <source>
        <dbReference type="EMBL" id="MDZ5759218.1"/>
    </source>
</evidence>
<evidence type="ECO:0000313" key="4">
    <source>
        <dbReference type="Proteomes" id="UP001290462"/>
    </source>
</evidence>
<gene>
    <name evidence="3" type="ORF">RAK27_11155</name>
</gene>
<feature type="coiled-coil region" evidence="1">
    <location>
        <begin position="36"/>
        <end position="63"/>
    </location>
</feature>
<name>A0AAW9JUF8_CARML</name>
<protein>
    <submittedName>
        <fullName evidence="3">Helix-turn-helix domain-containing protein</fullName>
    </submittedName>
</protein>